<dbReference type="InParanoid" id="A0A1Y2PAX8"/>
<proteinExistence type="predicted"/>
<sequence>MHKTHIYFVPGLAANPKIFDYLTLSKDVFELHFLEWILPDNPKESISDYAKRMCSKITHENPILVGVSFGGVMVQEMSKHISCKQVIIISSIKNNQELPKRLRLAQVSKAYKLFPTHIVANIESYEQYFFSDYLKKRAELYKLYLSVRDAKYLHWAIYNVLHWKQKETLKDIIHIHGSNDEIFPAKHIKNSILIENGTHIMILNKARIISKIIEEKCLEISETISIKN</sequence>
<dbReference type="OrthoDB" id="659408at2"/>
<dbReference type="STRING" id="1635173.WH52_09260"/>
<protein>
    <submittedName>
        <fullName evidence="1">Alpha/beta hydrolase</fullName>
    </submittedName>
</protein>
<dbReference type="SUPFAM" id="SSF53474">
    <property type="entry name" value="alpha/beta-Hydrolases"/>
    <property type="match status" value="1"/>
</dbReference>
<reference evidence="1 2" key="1">
    <citation type="submission" date="2015-03" db="EMBL/GenBank/DDBJ databases">
        <title>Genome sequence of Tenacibaculum sp. S2-2, isolated from intestinal microbiota of sea cucumber, Apostichopus japonicas.</title>
        <authorList>
            <person name="Shao Z."/>
            <person name="Wang L."/>
            <person name="Li X."/>
        </authorList>
    </citation>
    <scope>NUCLEOTIDE SEQUENCE [LARGE SCALE GENOMIC DNA]</scope>
    <source>
        <strain evidence="1 2">S2-2</strain>
    </source>
</reference>
<accession>A0A1Y2PAX8</accession>
<dbReference type="InterPro" id="IPR029058">
    <property type="entry name" value="AB_hydrolase_fold"/>
</dbReference>
<dbReference type="Proteomes" id="UP000194221">
    <property type="component" value="Unassembled WGS sequence"/>
</dbReference>
<evidence type="ECO:0000313" key="1">
    <source>
        <dbReference type="EMBL" id="OSY87624.1"/>
    </source>
</evidence>
<dbReference type="AlphaFoldDB" id="A0A1Y2PAX8"/>
<dbReference type="RefSeq" id="WP_086030679.1">
    <property type="nucleotide sequence ID" value="NZ_LAPZ01000007.1"/>
</dbReference>
<gene>
    <name evidence="1" type="ORF">WH52_09260</name>
</gene>
<dbReference type="Gene3D" id="3.40.50.1820">
    <property type="entry name" value="alpha/beta hydrolase"/>
    <property type="match status" value="1"/>
</dbReference>
<keyword evidence="2" id="KW-1185">Reference proteome</keyword>
<dbReference type="EMBL" id="LAPZ01000007">
    <property type="protein sequence ID" value="OSY87624.1"/>
    <property type="molecule type" value="Genomic_DNA"/>
</dbReference>
<evidence type="ECO:0000313" key="2">
    <source>
        <dbReference type="Proteomes" id="UP000194221"/>
    </source>
</evidence>
<name>A0A1Y2PAX8_9FLAO</name>
<comment type="caution">
    <text evidence="1">The sequence shown here is derived from an EMBL/GenBank/DDBJ whole genome shotgun (WGS) entry which is preliminary data.</text>
</comment>
<keyword evidence="1" id="KW-0378">Hydrolase</keyword>
<organism evidence="1 2">
    <name type="scientific">Tenacibaculum holothuriorum</name>
    <dbReference type="NCBI Taxonomy" id="1635173"/>
    <lineage>
        <taxon>Bacteria</taxon>
        <taxon>Pseudomonadati</taxon>
        <taxon>Bacteroidota</taxon>
        <taxon>Flavobacteriia</taxon>
        <taxon>Flavobacteriales</taxon>
        <taxon>Flavobacteriaceae</taxon>
        <taxon>Tenacibaculum</taxon>
    </lineage>
</organism>
<dbReference type="GO" id="GO:0016787">
    <property type="term" value="F:hydrolase activity"/>
    <property type="evidence" value="ECO:0007669"/>
    <property type="project" value="UniProtKB-KW"/>
</dbReference>